<name>A0AAV6YK35_ENGPU</name>
<reference evidence="2" key="1">
    <citation type="thesis" date="2020" institute="ProQuest LLC" country="789 East Eisenhower Parkway, Ann Arbor, MI, USA">
        <title>Comparative Genomics and Chromosome Evolution.</title>
        <authorList>
            <person name="Mudd A.B."/>
        </authorList>
    </citation>
    <scope>NUCLEOTIDE SEQUENCE</scope>
    <source>
        <strain evidence="2">237g6f4</strain>
        <tissue evidence="2">Blood</tissue>
    </source>
</reference>
<gene>
    <name evidence="2" type="ORF">GDO81_028118</name>
</gene>
<dbReference type="Proteomes" id="UP000824782">
    <property type="component" value="Unassembled WGS sequence"/>
</dbReference>
<feature type="transmembrane region" description="Helical" evidence="1">
    <location>
        <begin position="54"/>
        <end position="72"/>
    </location>
</feature>
<dbReference type="AlphaFoldDB" id="A0AAV6YK35"/>
<evidence type="ECO:0000256" key="1">
    <source>
        <dbReference type="SAM" id="Phobius"/>
    </source>
</evidence>
<keyword evidence="1" id="KW-0472">Membrane</keyword>
<keyword evidence="1" id="KW-1133">Transmembrane helix</keyword>
<proteinExistence type="predicted"/>
<evidence type="ECO:0000313" key="3">
    <source>
        <dbReference type="Proteomes" id="UP000824782"/>
    </source>
</evidence>
<protein>
    <submittedName>
        <fullName evidence="2">Uncharacterized protein</fullName>
    </submittedName>
</protein>
<organism evidence="2 3">
    <name type="scientific">Engystomops pustulosus</name>
    <name type="common">Tungara frog</name>
    <name type="synonym">Physalaemus pustulosus</name>
    <dbReference type="NCBI Taxonomy" id="76066"/>
    <lineage>
        <taxon>Eukaryota</taxon>
        <taxon>Metazoa</taxon>
        <taxon>Chordata</taxon>
        <taxon>Craniata</taxon>
        <taxon>Vertebrata</taxon>
        <taxon>Euteleostomi</taxon>
        <taxon>Amphibia</taxon>
        <taxon>Batrachia</taxon>
        <taxon>Anura</taxon>
        <taxon>Neobatrachia</taxon>
        <taxon>Hyloidea</taxon>
        <taxon>Leptodactylidae</taxon>
        <taxon>Leiuperinae</taxon>
        <taxon>Engystomops</taxon>
    </lineage>
</organism>
<keyword evidence="1" id="KW-0812">Transmembrane</keyword>
<dbReference type="EMBL" id="WNYA01061602">
    <property type="protein sequence ID" value="KAG8535634.1"/>
    <property type="molecule type" value="Genomic_DNA"/>
</dbReference>
<sequence>MSMAAPSRPRAPILLCTGMVGDSWSPPLHSLKLQSTAKYMKYPGIPCWFSGLYLYKLFCAYLCYIYNMPYILPS</sequence>
<keyword evidence="3" id="KW-1185">Reference proteome</keyword>
<accession>A0AAV6YK35</accession>
<evidence type="ECO:0000313" key="2">
    <source>
        <dbReference type="EMBL" id="KAG8535634.1"/>
    </source>
</evidence>
<comment type="caution">
    <text evidence="2">The sequence shown here is derived from an EMBL/GenBank/DDBJ whole genome shotgun (WGS) entry which is preliminary data.</text>
</comment>